<dbReference type="InterPro" id="IPR011050">
    <property type="entry name" value="Pectin_lyase_fold/virulence"/>
</dbReference>
<feature type="domain" description="Pectate lyase" evidence="12">
    <location>
        <begin position="264"/>
        <end position="461"/>
    </location>
</feature>
<keyword evidence="5 10" id="KW-0479">Metal-binding</keyword>
<dbReference type="InterPro" id="IPR018082">
    <property type="entry name" value="AmbAllergen"/>
</dbReference>
<evidence type="ECO:0000256" key="5">
    <source>
        <dbReference type="ARBA" id="ARBA00022723"/>
    </source>
</evidence>
<evidence type="ECO:0000256" key="9">
    <source>
        <dbReference type="ARBA" id="ARBA00023239"/>
    </source>
</evidence>
<name>A0AAQ3KLJ8_9LILI</name>
<dbReference type="Gene3D" id="2.160.20.10">
    <property type="entry name" value="Single-stranded right-handed beta-helix, Pectin lyase-like"/>
    <property type="match status" value="1"/>
</dbReference>
<dbReference type="AlphaFoldDB" id="A0AAQ3KLJ8"/>
<protein>
    <recommendedName>
        <fullName evidence="4 10">Pectate lyase</fullName>
        <ecNumber evidence="4 10">4.2.2.2</ecNumber>
    </recommendedName>
</protein>
<evidence type="ECO:0000313" key="14">
    <source>
        <dbReference type="Proteomes" id="UP001327560"/>
    </source>
</evidence>
<dbReference type="GO" id="GO:0030570">
    <property type="term" value="F:pectate lyase activity"/>
    <property type="evidence" value="ECO:0007669"/>
    <property type="project" value="UniProtKB-EC"/>
</dbReference>
<accession>A0AAQ3KLJ8</accession>
<evidence type="ECO:0000256" key="8">
    <source>
        <dbReference type="ARBA" id="ARBA00023180"/>
    </source>
</evidence>
<dbReference type="EC" id="4.2.2.2" evidence="4 10"/>
<dbReference type="SMART" id="SM00656">
    <property type="entry name" value="Amb_all"/>
    <property type="match status" value="1"/>
</dbReference>
<comment type="pathway">
    <text evidence="2 10">Glycan metabolism; pectin degradation; 2-dehydro-3-deoxy-D-gluconate from pectin: step 2/5.</text>
</comment>
<evidence type="ECO:0000256" key="7">
    <source>
        <dbReference type="ARBA" id="ARBA00022837"/>
    </source>
</evidence>
<evidence type="ECO:0000256" key="4">
    <source>
        <dbReference type="ARBA" id="ARBA00012272"/>
    </source>
</evidence>
<evidence type="ECO:0000256" key="10">
    <source>
        <dbReference type="RuleBase" id="RU361123"/>
    </source>
</evidence>
<feature type="compositionally biased region" description="Basic and acidic residues" evidence="11">
    <location>
        <begin position="74"/>
        <end position="106"/>
    </location>
</feature>
<keyword evidence="7 10" id="KW-0106">Calcium</keyword>
<evidence type="ECO:0000256" key="1">
    <source>
        <dbReference type="ARBA" id="ARBA00000695"/>
    </source>
</evidence>
<evidence type="ECO:0000256" key="2">
    <source>
        <dbReference type="ARBA" id="ARBA00005220"/>
    </source>
</evidence>
<keyword evidence="8" id="KW-0325">Glycoprotein</keyword>
<sequence length="538" mass="60398">MAREPIEMNRDEDDCDDGSGEEAVGRGGGGDGWKGRAWIRHEQAQGNWQGGSLELKEFLEVKIKKKVEFISTKDPPKKPKGDGGDAKKKDEPKKDDKEKEKPKPDQMKSSVKFLFSSLLFLASAAFSNAHIGVFDEYWQKKATEAHNNTIKAYVPNPEFVVNQFNGAANFANNTRRNLRRKYTGRCLATNPIDRCWRCRADWESDRKRLARCAKGFGRHTIGGLRGKIYVVTDASDDDLLNPRRGTLRFGATRNEPLWIIFARDMVIKLQQEVMINSYKTIDARGANVHIAYGAGLTIQFVQHVIIHNLHIHDIKPASGGNIRDSEDHWGVRTRSDGDGVSIFGSSNIWIDHLSLSNCADGLIDAVNGSTAITISNCHLTHHNDVILLGASDSFAKDAKMQVSVAYNHFGSGLVQRMPRCRWGFFHVVNNDYTHWIMYAIGGSQHPTIISQGNRFVGPPNQAAKEVTHRIDAPESVWKNWNWRSEGDLFKDGAFFVESGAKFHVDFSKYDFIKAKTGSFVGRLTRFSGSLNCKRNRPC</sequence>
<feature type="compositionally biased region" description="Acidic residues" evidence="11">
    <location>
        <begin position="10"/>
        <end position="20"/>
    </location>
</feature>
<evidence type="ECO:0000259" key="12">
    <source>
        <dbReference type="SMART" id="SM00656"/>
    </source>
</evidence>
<dbReference type="InterPro" id="IPR002022">
    <property type="entry name" value="Pec_lyase"/>
</dbReference>
<dbReference type="PRINTS" id="PR00807">
    <property type="entry name" value="AMBALLERGEN"/>
</dbReference>
<dbReference type="InterPro" id="IPR045032">
    <property type="entry name" value="PEL"/>
</dbReference>
<feature type="region of interest" description="Disordered" evidence="11">
    <location>
        <begin position="69"/>
        <end position="106"/>
    </location>
</feature>
<proteinExistence type="inferred from homology"/>
<dbReference type="InterPro" id="IPR012334">
    <property type="entry name" value="Pectin_lyas_fold"/>
</dbReference>
<evidence type="ECO:0000256" key="6">
    <source>
        <dbReference type="ARBA" id="ARBA00022729"/>
    </source>
</evidence>
<comment type="cofactor">
    <cofactor evidence="10">
        <name>Ca(2+)</name>
        <dbReference type="ChEBI" id="CHEBI:29108"/>
    </cofactor>
    <text evidence="10">Binds 1 Ca(2+) ion. Required for its activity.</text>
</comment>
<comment type="similarity">
    <text evidence="3 10">Belongs to the polysaccharide lyase 1 family.</text>
</comment>
<dbReference type="InterPro" id="IPR007524">
    <property type="entry name" value="Pec_lyase_N"/>
</dbReference>
<dbReference type="SUPFAM" id="SSF51126">
    <property type="entry name" value="Pectin lyase-like"/>
    <property type="match status" value="1"/>
</dbReference>
<evidence type="ECO:0000313" key="13">
    <source>
        <dbReference type="EMBL" id="WOL08132.1"/>
    </source>
</evidence>
<dbReference type="Pfam" id="PF00544">
    <property type="entry name" value="Pectate_lyase_4"/>
    <property type="match status" value="1"/>
</dbReference>
<dbReference type="Proteomes" id="UP001327560">
    <property type="component" value="Chromosome 5"/>
</dbReference>
<dbReference type="GO" id="GO:0046872">
    <property type="term" value="F:metal ion binding"/>
    <property type="evidence" value="ECO:0007669"/>
    <property type="project" value="UniProtKB-KW"/>
</dbReference>
<comment type="catalytic activity">
    <reaction evidence="1 10">
        <text>Eliminative cleavage of (1-&gt;4)-alpha-D-galacturonan to give oligosaccharides with 4-deoxy-alpha-D-galact-4-enuronosyl groups at their non-reducing ends.</text>
        <dbReference type="EC" id="4.2.2.2"/>
    </reaction>
</comment>
<evidence type="ECO:0000256" key="3">
    <source>
        <dbReference type="ARBA" id="ARBA00010980"/>
    </source>
</evidence>
<feature type="region of interest" description="Disordered" evidence="11">
    <location>
        <begin position="1"/>
        <end position="38"/>
    </location>
</feature>
<organism evidence="13 14">
    <name type="scientific">Canna indica</name>
    <name type="common">Indian-shot</name>
    <dbReference type="NCBI Taxonomy" id="4628"/>
    <lineage>
        <taxon>Eukaryota</taxon>
        <taxon>Viridiplantae</taxon>
        <taxon>Streptophyta</taxon>
        <taxon>Embryophyta</taxon>
        <taxon>Tracheophyta</taxon>
        <taxon>Spermatophyta</taxon>
        <taxon>Magnoliopsida</taxon>
        <taxon>Liliopsida</taxon>
        <taxon>Zingiberales</taxon>
        <taxon>Cannaceae</taxon>
        <taxon>Canna</taxon>
    </lineage>
</organism>
<dbReference type="PANTHER" id="PTHR31683">
    <property type="entry name" value="PECTATE LYASE 18-RELATED"/>
    <property type="match status" value="1"/>
</dbReference>
<keyword evidence="9 10" id="KW-0456">Lyase</keyword>
<evidence type="ECO:0000256" key="11">
    <source>
        <dbReference type="SAM" id="MobiDB-lite"/>
    </source>
</evidence>
<gene>
    <name evidence="13" type="ORF">Cni_G16884</name>
</gene>
<dbReference type="Pfam" id="PF04431">
    <property type="entry name" value="Pec_lyase_N"/>
    <property type="match status" value="1"/>
</dbReference>
<keyword evidence="14" id="KW-1185">Reference proteome</keyword>
<reference evidence="13 14" key="1">
    <citation type="submission" date="2023-10" db="EMBL/GenBank/DDBJ databases">
        <title>Chromosome-scale genome assembly provides insights into flower coloration mechanisms of Canna indica.</title>
        <authorList>
            <person name="Li C."/>
        </authorList>
    </citation>
    <scope>NUCLEOTIDE SEQUENCE [LARGE SCALE GENOMIC DNA]</scope>
    <source>
        <tissue evidence="13">Flower</tissue>
    </source>
</reference>
<dbReference type="EMBL" id="CP136894">
    <property type="protein sequence ID" value="WOL08132.1"/>
    <property type="molecule type" value="Genomic_DNA"/>
</dbReference>
<keyword evidence="6" id="KW-0732">Signal</keyword>
<dbReference type="PANTHER" id="PTHR31683:SF208">
    <property type="entry name" value="PECTATE LYASE"/>
    <property type="match status" value="1"/>
</dbReference>